<evidence type="ECO:0000256" key="3">
    <source>
        <dbReference type="ARBA" id="ARBA00023163"/>
    </source>
</evidence>
<reference evidence="6 7" key="1">
    <citation type="journal article" date="2013" name="Genome Announc.">
        <title>Draft Genome Sequence of Rhodococcus rhodnii Strain LMG5362, a Symbiont of Rhodnius prolixus (Hemiptera, Reduviidae, Triatominae), the Principle Vector of Trypanosoma cruzi.</title>
        <authorList>
            <person name="Pachebat J.A."/>
            <person name="van Keulen G."/>
            <person name="Whitten M.M."/>
            <person name="Girdwood S."/>
            <person name="Del Sol R."/>
            <person name="Dyson P.J."/>
            <person name="Facey P.D."/>
        </authorList>
    </citation>
    <scope>NUCLEOTIDE SEQUENCE [LARGE SCALE GENOMIC DNA]</scope>
    <source>
        <strain evidence="6 7">LMG 5362</strain>
    </source>
</reference>
<sequence>MVSTSNADSVDVGERILDAAASCVVDFGVERVALAEIARRAGVSRPTVYRRWPDTNAVLAELLTRRITSALADVPSRGPDRGALVQRIVDVAGVLRRDALIGAVLGSAPEFAMVYIARRLGTSQAIVVDALPAEIGRCQRDGTVRVGEPRTLAAMVLLITQSTVQSAQMVEGILDADALAAELSHSLNGYLAP</sequence>
<evidence type="ECO:0000313" key="7">
    <source>
        <dbReference type="Proteomes" id="UP000013525"/>
    </source>
</evidence>
<evidence type="ECO:0000256" key="2">
    <source>
        <dbReference type="ARBA" id="ARBA00023125"/>
    </source>
</evidence>
<keyword evidence="3" id="KW-0804">Transcription</keyword>
<dbReference type="PANTHER" id="PTHR30055">
    <property type="entry name" value="HTH-TYPE TRANSCRIPTIONAL REGULATOR RUTR"/>
    <property type="match status" value="1"/>
</dbReference>
<dbReference type="SUPFAM" id="SSF46689">
    <property type="entry name" value="Homeodomain-like"/>
    <property type="match status" value="1"/>
</dbReference>
<evidence type="ECO:0000256" key="1">
    <source>
        <dbReference type="ARBA" id="ARBA00023015"/>
    </source>
</evidence>
<dbReference type="GO" id="GO:0000976">
    <property type="term" value="F:transcription cis-regulatory region binding"/>
    <property type="evidence" value="ECO:0007669"/>
    <property type="project" value="TreeGrafter"/>
</dbReference>
<dbReference type="EMBL" id="APMY01000060">
    <property type="protein sequence ID" value="EOM76736.1"/>
    <property type="molecule type" value="Genomic_DNA"/>
</dbReference>
<accession>R7WN37</accession>
<feature type="DNA-binding region" description="H-T-H motif" evidence="4">
    <location>
        <begin position="33"/>
        <end position="52"/>
    </location>
</feature>
<dbReference type="Proteomes" id="UP000013525">
    <property type="component" value="Unassembled WGS sequence"/>
</dbReference>
<evidence type="ECO:0000259" key="5">
    <source>
        <dbReference type="PROSITE" id="PS50977"/>
    </source>
</evidence>
<evidence type="ECO:0000256" key="4">
    <source>
        <dbReference type="PROSITE-ProRule" id="PRU00335"/>
    </source>
</evidence>
<dbReference type="PANTHER" id="PTHR30055:SF238">
    <property type="entry name" value="MYCOFACTOCIN BIOSYNTHESIS TRANSCRIPTIONAL REGULATOR MFTR-RELATED"/>
    <property type="match status" value="1"/>
</dbReference>
<organism evidence="6 7">
    <name type="scientific">Rhodococcus rhodnii LMG 5362</name>
    <dbReference type="NCBI Taxonomy" id="1273125"/>
    <lineage>
        <taxon>Bacteria</taxon>
        <taxon>Bacillati</taxon>
        <taxon>Actinomycetota</taxon>
        <taxon>Actinomycetes</taxon>
        <taxon>Mycobacteriales</taxon>
        <taxon>Nocardiaceae</taxon>
        <taxon>Rhodococcus</taxon>
    </lineage>
</organism>
<comment type="caution">
    <text evidence="6">The sequence shown here is derived from an EMBL/GenBank/DDBJ whole genome shotgun (WGS) entry which is preliminary data.</text>
</comment>
<dbReference type="InterPro" id="IPR050109">
    <property type="entry name" value="HTH-type_TetR-like_transc_reg"/>
</dbReference>
<dbReference type="AlphaFoldDB" id="R7WN37"/>
<keyword evidence="7" id="KW-1185">Reference proteome</keyword>
<name>R7WN37_9NOCA</name>
<dbReference type="Pfam" id="PF00440">
    <property type="entry name" value="TetR_N"/>
    <property type="match status" value="1"/>
</dbReference>
<proteinExistence type="predicted"/>
<dbReference type="PROSITE" id="PS50977">
    <property type="entry name" value="HTH_TETR_2"/>
    <property type="match status" value="1"/>
</dbReference>
<keyword evidence="1" id="KW-0805">Transcription regulation</keyword>
<keyword evidence="2 4" id="KW-0238">DNA-binding</keyword>
<protein>
    <submittedName>
        <fullName evidence="6">TetR family transcriptional regulator</fullName>
    </submittedName>
</protein>
<dbReference type="InterPro" id="IPR001647">
    <property type="entry name" value="HTH_TetR"/>
</dbReference>
<dbReference type="RefSeq" id="WP_010837917.1">
    <property type="nucleotide sequence ID" value="NZ_APMY01000060.1"/>
</dbReference>
<dbReference type="InterPro" id="IPR009057">
    <property type="entry name" value="Homeodomain-like_sf"/>
</dbReference>
<dbReference type="PRINTS" id="PR00455">
    <property type="entry name" value="HTHTETR"/>
</dbReference>
<dbReference type="PATRIC" id="fig|1273125.3.peg.1790"/>
<dbReference type="GO" id="GO:0003700">
    <property type="term" value="F:DNA-binding transcription factor activity"/>
    <property type="evidence" value="ECO:0007669"/>
    <property type="project" value="TreeGrafter"/>
</dbReference>
<dbReference type="eggNOG" id="COG1309">
    <property type="taxonomic scope" value="Bacteria"/>
</dbReference>
<gene>
    <name evidence="6" type="ORF">Rrhod_1855</name>
</gene>
<feature type="domain" description="HTH tetR-type" evidence="5">
    <location>
        <begin position="10"/>
        <end position="70"/>
    </location>
</feature>
<evidence type="ECO:0000313" key="6">
    <source>
        <dbReference type="EMBL" id="EOM76736.1"/>
    </source>
</evidence>
<dbReference type="Gene3D" id="1.10.357.10">
    <property type="entry name" value="Tetracycline Repressor, domain 2"/>
    <property type="match status" value="1"/>
</dbReference>